<accession>A0A0F9N452</accession>
<dbReference type="AlphaFoldDB" id="A0A0F9N452"/>
<dbReference type="EMBL" id="LAZR01007704">
    <property type="protein sequence ID" value="KKM83505.1"/>
    <property type="molecule type" value="Genomic_DNA"/>
</dbReference>
<organism evidence="1">
    <name type="scientific">marine sediment metagenome</name>
    <dbReference type="NCBI Taxonomy" id="412755"/>
    <lineage>
        <taxon>unclassified sequences</taxon>
        <taxon>metagenomes</taxon>
        <taxon>ecological metagenomes</taxon>
    </lineage>
</organism>
<sequence length="56" mass="6773">MKRNTEKNREMLAAEIVDQMDLGTMIDVLIEQHETFYEGFSNEDFEREWRKVFGED</sequence>
<reference evidence="1" key="1">
    <citation type="journal article" date="2015" name="Nature">
        <title>Complex archaea that bridge the gap between prokaryotes and eukaryotes.</title>
        <authorList>
            <person name="Spang A."/>
            <person name="Saw J.H."/>
            <person name="Jorgensen S.L."/>
            <person name="Zaremba-Niedzwiedzka K."/>
            <person name="Martijn J."/>
            <person name="Lind A.E."/>
            <person name="van Eijk R."/>
            <person name="Schleper C."/>
            <person name="Guy L."/>
            <person name="Ettema T.J."/>
        </authorList>
    </citation>
    <scope>NUCLEOTIDE SEQUENCE</scope>
</reference>
<proteinExistence type="predicted"/>
<comment type="caution">
    <text evidence="1">The sequence shown here is derived from an EMBL/GenBank/DDBJ whole genome shotgun (WGS) entry which is preliminary data.</text>
</comment>
<protein>
    <submittedName>
        <fullName evidence="1">Uncharacterized protein</fullName>
    </submittedName>
</protein>
<gene>
    <name evidence="1" type="ORF">LCGC14_1308810</name>
</gene>
<name>A0A0F9N452_9ZZZZ</name>
<evidence type="ECO:0000313" key="1">
    <source>
        <dbReference type="EMBL" id="KKM83505.1"/>
    </source>
</evidence>